<evidence type="ECO:0000313" key="2">
    <source>
        <dbReference type="Proteomes" id="UP000030693"/>
    </source>
</evidence>
<gene>
    <name evidence="1" type="ORF">H696_02893</name>
</gene>
<dbReference type="GeneID" id="20527618"/>
<name>A0A058ZAU1_FONAL</name>
<dbReference type="RefSeq" id="XP_009495063.1">
    <property type="nucleotide sequence ID" value="XM_009496788.1"/>
</dbReference>
<dbReference type="Proteomes" id="UP000030693">
    <property type="component" value="Unassembled WGS sequence"/>
</dbReference>
<proteinExistence type="predicted"/>
<evidence type="ECO:0000313" key="1">
    <source>
        <dbReference type="EMBL" id="KCV70547.1"/>
    </source>
</evidence>
<sequence>MNPPAKPQFIAPDIPLIEPSALLDSTYEEKLGELNAFMSLPSSELSSRFKLLLEAKELLDERTTEVISSAMDVDIVPRSKSSPGGQ</sequence>
<dbReference type="AlphaFoldDB" id="A0A058ZAU1"/>
<accession>A0A058ZAU1</accession>
<keyword evidence="2" id="KW-1185">Reference proteome</keyword>
<dbReference type="EMBL" id="KB932204">
    <property type="protein sequence ID" value="KCV70547.1"/>
    <property type="molecule type" value="Genomic_DNA"/>
</dbReference>
<reference evidence="1" key="1">
    <citation type="submission" date="2013-04" db="EMBL/GenBank/DDBJ databases">
        <title>The Genome Sequence of Fonticula alba ATCC 38817.</title>
        <authorList>
            <consortium name="The Broad Institute Genomics Platform"/>
            <person name="Russ C."/>
            <person name="Cuomo C."/>
            <person name="Burger G."/>
            <person name="Gray M.W."/>
            <person name="Holland P.W.H."/>
            <person name="King N."/>
            <person name="Lang F.B.F."/>
            <person name="Roger A.J."/>
            <person name="Ruiz-Trillo I."/>
            <person name="Brown M."/>
            <person name="Walker B."/>
            <person name="Young S."/>
            <person name="Zeng Q."/>
            <person name="Gargeya S."/>
            <person name="Fitzgerald M."/>
            <person name="Haas B."/>
            <person name="Abouelleil A."/>
            <person name="Allen A.W."/>
            <person name="Alvarado L."/>
            <person name="Arachchi H.M."/>
            <person name="Berlin A.M."/>
            <person name="Chapman S.B."/>
            <person name="Gainer-Dewar J."/>
            <person name="Goldberg J."/>
            <person name="Griggs A."/>
            <person name="Gujja S."/>
            <person name="Hansen M."/>
            <person name="Howarth C."/>
            <person name="Imamovic A."/>
            <person name="Ireland A."/>
            <person name="Larimer J."/>
            <person name="McCowan C."/>
            <person name="Murphy C."/>
            <person name="Pearson M."/>
            <person name="Poon T.W."/>
            <person name="Priest M."/>
            <person name="Roberts A."/>
            <person name="Saif S."/>
            <person name="Shea T."/>
            <person name="Sisk P."/>
            <person name="Sykes S."/>
            <person name="Wortman J."/>
            <person name="Nusbaum C."/>
            <person name="Birren B."/>
        </authorList>
    </citation>
    <scope>NUCLEOTIDE SEQUENCE [LARGE SCALE GENOMIC DNA]</scope>
    <source>
        <strain evidence="1">ATCC 38817</strain>
    </source>
</reference>
<organism evidence="1">
    <name type="scientific">Fonticula alba</name>
    <name type="common">Slime mold</name>
    <dbReference type="NCBI Taxonomy" id="691883"/>
    <lineage>
        <taxon>Eukaryota</taxon>
        <taxon>Rotosphaerida</taxon>
        <taxon>Fonticulaceae</taxon>
        <taxon>Fonticula</taxon>
    </lineage>
</organism>
<protein>
    <submittedName>
        <fullName evidence="1">Uncharacterized protein</fullName>
    </submittedName>
</protein>